<accession>A0A085G9S2</accession>
<feature type="domain" description="Fe/B12 periplasmic-binding" evidence="7">
    <location>
        <begin position="33"/>
        <end position="292"/>
    </location>
</feature>
<dbReference type="GO" id="GO:0030288">
    <property type="term" value="C:outer membrane-bounded periplasmic space"/>
    <property type="evidence" value="ECO:0007669"/>
    <property type="project" value="TreeGrafter"/>
</dbReference>
<dbReference type="GeneID" id="78380633"/>
<dbReference type="AlphaFoldDB" id="A0A085G9S2"/>
<dbReference type="PANTHER" id="PTHR30532">
    <property type="entry name" value="IRON III DICITRATE-BINDING PERIPLASMIC PROTEIN"/>
    <property type="match status" value="1"/>
</dbReference>
<dbReference type="RefSeq" id="WP_034791562.1">
    <property type="nucleotide sequence ID" value="NZ_JMPJ01000054.1"/>
</dbReference>
<organism evidence="8 9">
    <name type="scientific">Ewingella americana (strain ATCC 33852 / DSM 4580 / CCUG 14506 / JCM 5911 / LMG 7869 / NCTC 12157 / CDC 1468-78)</name>
    <dbReference type="NCBI Taxonomy" id="910964"/>
    <lineage>
        <taxon>Bacteria</taxon>
        <taxon>Pseudomonadati</taxon>
        <taxon>Pseudomonadota</taxon>
        <taxon>Gammaproteobacteria</taxon>
        <taxon>Enterobacterales</taxon>
        <taxon>Yersiniaceae</taxon>
        <taxon>Ewingella</taxon>
    </lineage>
</organism>
<evidence type="ECO:0000256" key="6">
    <source>
        <dbReference type="SAM" id="SignalP"/>
    </source>
</evidence>
<dbReference type="EMBL" id="JMPJ01000054">
    <property type="protein sequence ID" value="KFC80467.1"/>
    <property type="molecule type" value="Genomic_DNA"/>
</dbReference>
<dbReference type="InterPro" id="IPR051313">
    <property type="entry name" value="Bact_iron-sidero_bind"/>
</dbReference>
<evidence type="ECO:0000256" key="5">
    <source>
        <dbReference type="ARBA" id="ARBA00022729"/>
    </source>
</evidence>
<evidence type="ECO:0000313" key="9">
    <source>
        <dbReference type="Proteomes" id="UP000028640"/>
    </source>
</evidence>
<dbReference type="PROSITE" id="PS50983">
    <property type="entry name" value="FE_B12_PBP"/>
    <property type="match status" value="1"/>
</dbReference>
<keyword evidence="4" id="KW-0406">Ion transport</keyword>
<sequence length="294" mass="31551">MNRRQFLQLALALSASSGLSPLCSLAAGAPAPRWVVLDWGLTEMALALGVVPVGVAAPQWYRRLYSAPALPADVADVGLLFQPNFETLRELRPTLLLVTPGHLMAKAQLEQIAPLLVLNTYSSSPLEQAQANLRQMAGALGQPERAEQIIATVNARMEKARLAVQPYTDTPLYLAHPLEILHLYLFGKGSLFDDVLTRLGLKNASQLATSAQGLAMTSVDQLAAGGRGRVVLLPSYPQPDISDITGSALWRSLPLLQPENCITLPDGLPQNGALITAVRFAESLALGLQRRGRA</sequence>
<keyword evidence="3" id="KW-0813">Transport</keyword>
<protein>
    <submittedName>
        <fullName evidence="8">Periplasmic substrate-binding component of an ABC superfamily ferric hydroxamate transporter</fullName>
    </submittedName>
</protein>
<evidence type="ECO:0000256" key="2">
    <source>
        <dbReference type="ARBA" id="ARBA00008814"/>
    </source>
</evidence>
<keyword evidence="4" id="KW-0408">Iron</keyword>
<dbReference type="Proteomes" id="UP000028640">
    <property type="component" value="Unassembled WGS sequence"/>
</dbReference>
<evidence type="ECO:0000256" key="1">
    <source>
        <dbReference type="ARBA" id="ARBA00004196"/>
    </source>
</evidence>
<dbReference type="GO" id="GO:1901678">
    <property type="term" value="P:iron coordination entity transport"/>
    <property type="evidence" value="ECO:0007669"/>
    <property type="project" value="UniProtKB-ARBA"/>
</dbReference>
<reference evidence="8 9" key="1">
    <citation type="submission" date="2014-05" db="EMBL/GenBank/DDBJ databases">
        <title>ATOL: Assembling a taxonomically balanced genome-scale reconstruction of the evolutionary history of the Enterobacteriaceae.</title>
        <authorList>
            <person name="Plunkett G.III."/>
            <person name="Neeno-Eckwall E.C."/>
            <person name="Glasner J.D."/>
            <person name="Perna N.T."/>
        </authorList>
    </citation>
    <scope>NUCLEOTIDE SEQUENCE [LARGE SCALE GENOMIC DNA]</scope>
    <source>
        <strain evidence="8 9">ATCC 33852</strain>
    </source>
</reference>
<comment type="similarity">
    <text evidence="2">Belongs to the bacterial solute-binding protein 8 family.</text>
</comment>
<evidence type="ECO:0000256" key="3">
    <source>
        <dbReference type="ARBA" id="ARBA00022448"/>
    </source>
</evidence>
<feature type="signal peptide" evidence="6">
    <location>
        <begin position="1"/>
        <end position="26"/>
    </location>
</feature>
<gene>
    <name evidence="8" type="ORF">GEAM_2295</name>
</gene>
<dbReference type="InterPro" id="IPR002491">
    <property type="entry name" value="ABC_transptr_periplasmic_BD"/>
</dbReference>
<evidence type="ECO:0000259" key="7">
    <source>
        <dbReference type="PROSITE" id="PS50983"/>
    </source>
</evidence>
<dbReference type="InterPro" id="IPR006311">
    <property type="entry name" value="TAT_signal"/>
</dbReference>
<keyword evidence="4" id="KW-0410">Iron transport</keyword>
<evidence type="ECO:0000313" key="8">
    <source>
        <dbReference type="EMBL" id="KFC80467.1"/>
    </source>
</evidence>
<comment type="subcellular location">
    <subcellularLocation>
        <location evidence="1">Cell envelope</location>
    </subcellularLocation>
</comment>
<evidence type="ECO:0000256" key="4">
    <source>
        <dbReference type="ARBA" id="ARBA00022496"/>
    </source>
</evidence>
<keyword evidence="5 6" id="KW-0732">Signal</keyword>
<dbReference type="OrthoDB" id="6160519at2"/>
<comment type="caution">
    <text evidence="8">The sequence shown here is derived from an EMBL/GenBank/DDBJ whole genome shotgun (WGS) entry which is preliminary data.</text>
</comment>
<dbReference type="eggNOG" id="COG0614">
    <property type="taxonomic scope" value="Bacteria"/>
</dbReference>
<dbReference type="SUPFAM" id="SSF53807">
    <property type="entry name" value="Helical backbone' metal receptor"/>
    <property type="match status" value="1"/>
</dbReference>
<dbReference type="Gene3D" id="3.40.50.1980">
    <property type="entry name" value="Nitrogenase molybdenum iron protein domain"/>
    <property type="match status" value="2"/>
</dbReference>
<proteinExistence type="inferred from homology"/>
<dbReference type="STRING" id="910964.GEAM_2295"/>
<dbReference type="Pfam" id="PF01497">
    <property type="entry name" value="Peripla_BP_2"/>
    <property type="match status" value="1"/>
</dbReference>
<dbReference type="PRINTS" id="PR01715">
    <property type="entry name" value="FERRIBNDNGPP"/>
</dbReference>
<keyword evidence="9" id="KW-1185">Reference proteome</keyword>
<name>A0A085G9S2_EWIA3</name>
<dbReference type="PROSITE" id="PS51318">
    <property type="entry name" value="TAT"/>
    <property type="match status" value="1"/>
</dbReference>
<feature type="chain" id="PRO_5001791012" evidence="6">
    <location>
        <begin position="27"/>
        <end position="294"/>
    </location>
</feature>
<dbReference type="PANTHER" id="PTHR30532:SF1">
    <property type="entry name" value="IRON(3+)-HYDROXAMATE-BINDING PROTEIN FHUD"/>
    <property type="match status" value="1"/>
</dbReference>